<dbReference type="EMBL" id="AJVK01012321">
    <property type="status" value="NOT_ANNOTATED_CDS"/>
    <property type="molecule type" value="Genomic_DNA"/>
</dbReference>
<organism evidence="1 2">
    <name type="scientific">Phlebotomus papatasi</name>
    <name type="common">Sandfly</name>
    <dbReference type="NCBI Taxonomy" id="29031"/>
    <lineage>
        <taxon>Eukaryota</taxon>
        <taxon>Metazoa</taxon>
        <taxon>Ecdysozoa</taxon>
        <taxon>Arthropoda</taxon>
        <taxon>Hexapoda</taxon>
        <taxon>Insecta</taxon>
        <taxon>Pterygota</taxon>
        <taxon>Neoptera</taxon>
        <taxon>Endopterygota</taxon>
        <taxon>Diptera</taxon>
        <taxon>Nematocera</taxon>
        <taxon>Psychodoidea</taxon>
        <taxon>Psychodidae</taxon>
        <taxon>Phlebotomus</taxon>
        <taxon>Phlebotomus</taxon>
    </lineage>
</organism>
<dbReference type="AlphaFoldDB" id="A0A1B0D739"/>
<reference evidence="1" key="1">
    <citation type="submission" date="2022-08" db="UniProtKB">
        <authorList>
            <consortium name="EnsemblMetazoa"/>
        </authorList>
    </citation>
    <scope>IDENTIFICATION</scope>
    <source>
        <strain evidence="1">Israel</strain>
    </source>
</reference>
<proteinExistence type="predicted"/>
<protein>
    <submittedName>
        <fullName evidence="1">Uncharacterized protein</fullName>
    </submittedName>
</protein>
<dbReference type="VEuPathDB" id="VectorBase:PPAPM1_000874"/>
<evidence type="ECO:0000313" key="2">
    <source>
        <dbReference type="Proteomes" id="UP000092462"/>
    </source>
</evidence>
<keyword evidence="2" id="KW-1185">Reference proteome</keyword>
<evidence type="ECO:0000313" key="1">
    <source>
        <dbReference type="EnsemblMetazoa" id="PPAI003362-PA"/>
    </source>
</evidence>
<accession>A0A1B0D739</accession>
<sequence length="137" mass="16124">FFRRFWSAVASSFLYVFQRIYLLIASVLLVDTWLLQTKTEGGRHKKKFLWFLIFLLPLLLFGGAYYFLDPPTSYSLKQFTNSLNFNSLQLDRVKNFAIDSFDNLKMASSGYFDYLKVTTGNVVEEARKLWNENFSRP</sequence>
<dbReference type="VEuPathDB" id="VectorBase:PPAI003362"/>
<dbReference type="EnsemblMetazoa" id="PPAI003362-RA">
    <property type="protein sequence ID" value="PPAI003362-PA"/>
    <property type="gene ID" value="PPAI003362"/>
</dbReference>
<dbReference type="Proteomes" id="UP000092462">
    <property type="component" value="Unassembled WGS sequence"/>
</dbReference>
<name>A0A1B0D739_PHLPP</name>